<keyword evidence="1" id="KW-0472">Membrane</keyword>
<keyword evidence="1" id="KW-1133">Transmembrane helix</keyword>
<evidence type="ECO:0000313" key="3">
    <source>
        <dbReference type="Proteomes" id="UP000036356"/>
    </source>
</evidence>
<sequence>MKIQLKIAVIVVLVVSTLFVTIWIYIQPPKIDKNSANKINDYMHEHNMPAPTKE</sequence>
<feature type="transmembrane region" description="Helical" evidence="1">
    <location>
        <begin position="7"/>
        <end position="26"/>
    </location>
</feature>
<dbReference type="EMBL" id="LDZY01000007">
    <property type="protein sequence ID" value="KLU65767.1"/>
    <property type="molecule type" value="Genomic_DNA"/>
</dbReference>
<proteinExistence type="predicted"/>
<gene>
    <name evidence="2" type="ORF">DEAC_c23970</name>
</gene>
<keyword evidence="1" id="KW-0812">Transmembrane</keyword>
<dbReference type="AlphaFoldDB" id="A0A0J1FR42"/>
<protein>
    <recommendedName>
        <fullName evidence="4">Cyclic lactone autoinducer peptide</fullName>
    </recommendedName>
</protein>
<reference evidence="2 3" key="1">
    <citation type="submission" date="2015-06" db="EMBL/GenBank/DDBJ databases">
        <title>Draft genome of the moderately acidophilic sulfate reducer Candidatus Desulfosporosinus acididurans strain M1.</title>
        <authorList>
            <person name="Poehlein A."/>
            <person name="Petzsch P."/>
            <person name="Johnson B.D."/>
            <person name="Schloemann M."/>
            <person name="Daniel R."/>
            <person name="Muehling M."/>
        </authorList>
    </citation>
    <scope>NUCLEOTIDE SEQUENCE [LARGE SCALE GENOMIC DNA]</scope>
    <source>
        <strain evidence="2 3">M1</strain>
    </source>
</reference>
<evidence type="ECO:0000313" key="2">
    <source>
        <dbReference type="EMBL" id="KLU65767.1"/>
    </source>
</evidence>
<evidence type="ECO:0008006" key="4">
    <source>
        <dbReference type="Google" id="ProtNLM"/>
    </source>
</evidence>
<evidence type="ECO:0000256" key="1">
    <source>
        <dbReference type="SAM" id="Phobius"/>
    </source>
</evidence>
<accession>A0A0J1FR42</accession>
<organism evidence="2 3">
    <name type="scientific">Desulfosporosinus acididurans</name>
    <dbReference type="NCBI Taxonomy" id="476652"/>
    <lineage>
        <taxon>Bacteria</taxon>
        <taxon>Bacillati</taxon>
        <taxon>Bacillota</taxon>
        <taxon>Clostridia</taxon>
        <taxon>Eubacteriales</taxon>
        <taxon>Desulfitobacteriaceae</taxon>
        <taxon>Desulfosporosinus</taxon>
    </lineage>
</organism>
<name>A0A0J1FR42_9FIRM</name>
<keyword evidence="3" id="KW-1185">Reference proteome</keyword>
<dbReference type="STRING" id="476652.DEAC_c23970"/>
<dbReference type="Proteomes" id="UP000036356">
    <property type="component" value="Unassembled WGS sequence"/>
</dbReference>
<dbReference type="PATRIC" id="fig|476652.3.peg.2491"/>
<comment type="caution">
    <text evidence="2">The sequence shown here is derived from an EMBL/GenBank/DDBJ whole genome shotgun (WGS) entry which is preliminary data.</text>
</comment>